<dbReference type="InterPro" id="IPR016130">
    <property type="entry name" value="Tyr_Pase_AS"/>
</dbReference>
<comment type="caution">
    <text evidence="2">The sequence shown here is derived from an EMBL/GenBank/DDBJ whole genome shotgun (WGS) entry which is preliminary data.</text>
</comment>
<dbReference type="AlphaFoldDB" id="A0A2U2C8U4"/>
<evidence type="ECO:0000259" key="1">
    <source>
        <dbReference type="PROSITE" id="PS50056"/>
    </source>
</evidence>
<dbReference type="PROSITE" id="PS00383">
    <property type="entry name" value="TYR_PHOSPHATASE_1"/>
    <property type="match status" value="1"/>
</dbReference>
<protein>
    <submittedName>
        <fullName evidence="2">Protein tyrosine phosphatase</fullName>
    </submittedName>
</protein>
<dbReference type="Proteomes" id="UP000244940">
    <property type="component" value="Unassembled WGS sequence"/>
</dbReference>
<dbReference type="SUPFAM" id="SSF52799">
    <property type="entry name" value="(Phosphotyrosine protein) phosphatases II"/>
    <property type="match status" value="1"/>
</dbReference>
<gene>
    <name evidence="2" type="ORF">C4N9_13160</name>
</gene>
<feature type="domain" description="Tyrosine specific protein phosphatases" evidence="1">
    <location>
        <begin position="120"/>
        <end position="170"/>
    </location>
</feature>
<evidence type="ECO:0000313" key="2">
    <source>
        <dbReference type="EMBL" id="PWE28283.1"/>
    </source>
</evidence>
<dbReference type="Pfam" id="PF22741">
    <property type="entry name" value="PTP-NADK"/>
    <property type="match status" value="1"/>
</dbReference>
<dbReference type="PROSITE" id="PS50056">
    <property type="entry name" value="TYR_PHOSPHATASE_2"/>
    <property type="match status" value="1"/>
</dbReference>
<name>A0A2U2C8U4_9RHOB</name>
<dbReference type="InterPro" id="IPR055214">
    <property type="entry name" value="PTP-NADK"/>
</dbReference>
<accession>A0A2U2C8U4</accession>
<sequence length="228" mass="25603">MENSKAGRPVMGDWALDVCDGDVSPQTARTLARLYLLIFDHGLARLVWKNRFEIAPGIWRSNQPAEADLARMRAAGITTIVNLRGASNRGYRLLEDECCRGLGLDLVHIRLTAKRAPSRETLLDLVDLIQRLQPPLLLHCKSGADRTGFVAALWRLLREGDSVEAAMRQLSPRYGHFPRCRRGVQGQILRSYARDGAAEGLSFRSWVANRYSPDAVTRDFQHWLAGAR</sequence>
<dbReference type="InterPro" id="IPR000387">
    <property type="entry name" value="Tyr_Pase_dom"/>
</dbReference>
<evidence type="ECO:0000313" key="3">
    <source>
        <dbReference type="Proteomes" id="UP000244940"/>
    </source>
</evidence>
<dbReference type="RefSeq" id="WP_109533789.1">
    <property type="nucleotide sequence ID" value="NZ_QEYD01000007.1"/>
</dbReference>
<reference evidence="2 3" key="1">
    <citation type="submission" date="2018-05" db="EMBL/GenBank/DDBJ databases">
        <title>Pararhodobacter marina sp. nov., isolated from deep-sea water of the Indian Ocean.</title>
        <authorList>
            <person name="Lai Q.Sr."/>
            <person name="Liu X."/>
            <person name="Shao Z."/>
        </authorList>
    </citation>
    <scope>NUCLEOTIDE SEQUENCE [LARGE SCALE GENOMIC DNA]</scope>
    <source>
        <strain evidence="2 3">CIC4N-9</strain>
    </source>
</reference>
<dbReference type="Gene3D" id="3.90.190.10">
    <property type="entry name" value="Protein tyrosine phosphatase superfamily"/>
    <property type="match status" value="1"/>
</dbReference>
<keyword evidence="3" id="KW-1185">Reference proteome</keyword>
<dbReference type="OrthoDB" id="9814896at2"/>
<dbReference type="InterPro" id="IPR029021">
    <property type="entry name" value="Prot-tyrosine_phosphatase-like"/>
</dbReference>
<dbReference type="GeneID" id="94365840"/>
<organism evidence="2 3">
    <name type="scientific">Pararhodobacter marinus</name>
    <dbReference type="NCBI Taxonomy" id="2184063"/>
    <lineage>
        <taxon>Bacteria</taxon>
        <taxon>Pseudomonadati</taxon>
        <taxon>Pseudomonadota</taxon>
        <taxon>Alphaproteobacteria</taxon>
        <taxon>Rhodobacterales</taxon>
        <taxon>Paracoccaceae</taxon>
        <taxon>Pararhodobacter</taxon>
    </lineage>
</organism>
<dbReference type="EMBL" id="QEYD01000007">
    <property type="protein sequence ID" value="PWE28283.1"/>
    <property type="molecule type" value="Genomic_DNA"/>
</dbReference>
<proteinExistence type="predicted"/>